<evidence type="ECO:0000256" key="5">
    <source>
        <dbReference type="ARBA" id="ARBA00022989"/>
    </source>
</evidence>
<dbReference type="InterPro" id="IPR006685">
    <property type="entry name" value="MscS_channel_2nd"/>
</dbReference>
<dbReference type="InterPro" id="IPR006686">
    <property type="entry name" value="MscS_channel_CS"/>
</dbReference>
<dbReference type="InterPro" id="IPR011014">
    <property type="entry name" value="MscS_channel_TM-2"/>
</dbReference>
<dbReference type="PANTHER" id="PTHR30347">
    <property type="entry name" value="POTASSIUM CHANNEL RELATED"/>
    <property type="match status" value="1"/>
</dbReference>
<evidence type="ECO:0000256" key="4">
    <source>
        <dbReference type="ARBA" id="ARBA00022692"/>
    </source>
</evidence>
<dbReference type="Gene3D" id="3.30.70.100">
    <property type="match status" value="1"/>
</dbReference>
<feature type="domain" description="Mechanosensitive ion channel MscS" evidence="8">
    <location>
        <begin position="601"/>
        <end position="667"/>
    </location>
</feature>
<gene>
    <name evidence="10" type="ORF">ACFSKV_10645</name>
</gene>
<name>A0ABW5B946_9BACT</name>
<evidence type="ECO:0000256" key="6">
    <source>
        <dbReference type="ARBA" id="ARBA00023136"/>
    </source>
</evidence>
<proteinExistence type="inferred from homology"/>
<protein>
    <submittedName>
        <fullName evidence="10">Mechanosensitive ion channel family protein</fullName>
    </submittedName>
</protein>
<evidence type="ECO:0000259" key="8">
    <source>
        <dbReference type="Pfam" id="PF00924"/>
    </source>
</evidence>
<sequence>MEFSEEQAAPLTERVTLEDNIKKAQDFTSQLNGINQVVNDALDTTELERILPNAERFITIVGDRLENQEVKMNLRYINALENWLESIKLNTTNGEKQISNRVDQLFAVRMKLDSIMQHSLMRVNLRDTTLLPEYQRTISSLKNNVNKTDSVLNHQRLEAANYQSRTFNILVKINEIEERMHVQKRALEKALFQKETNFIWEPRDFPKTERLIFIFSDSFKFNVSIIRNYINRHIGLTIFLLVVVLGLYYWIASNLKKIRSQKEFASLILGRLRYIHNYPLLASLLVVLAIAPFFYTNPPISFFALILIILVSITGIFIKTRIGKNSFKIWLLLYFIFLISLASNLYWEVAYQERWHLLFLNLFGIYVGWKILKLRQIEEEDLPPYIKILARIYIFSCSLSLFANILGRFSLAKMIGVTGTLSLMHAISLIVFIIIIKEIIYVLIEVSRKNEAEFTSVIDFYDIQKRITSLFSYLAIAIWGYYFLESLGILESVLSEIGAFLTAQRNILNATFTFAQIAVFVLIIYIATFLANTISYIASIKDEQNTTAIRNKKLGSSILLIRLSILIVGFLIAIAASGIPLDKIAIVLGALSVGIGFGLQTIVNNLVSGIILAFEKPVQIGDTVQVGTIEGIVKDIGIRASKIKNWDGAEVIIPNGDLLAQHLTNWTLSDKQRRVELIIGVSYNADMDLVTKLIQDELKAEGILNAPPSRVFLQGFADNSVNFRVLFWVEDIDVWVSIRDQVMRGIFKAFKENQVEIPFPQRDLHIKSFPGLVAEKLFKPGEELK</sequence>
<keyword evidence="6 7" id="KW-0472">Membrane</keyword>
<dbReference type="SUPFAM" id="SSF82689">
    <property type="entry name" value="Mechanosensitive channel protein MscS (YggB), C-terminal domain"/>
    <property type="match status" value="1"/>
</dbReference>
<dbReference type="RefSeq" id="WP_380802364.1">
    <property type="nucleotide sequence ID" value="NZ_JBHUIV010000016.1"/>
</dbReference>
<dbReference type="Pfam" id="PF00924">
    <property type="entry name" value="MS_channel_2nd"/>
    <property type="match status" value="1"/>
</dbReference>
<evidence type="ECO:0000256" key="1">
    <source>
        <dbReference type="ARBA" id="ARBA00004651"/>
    </source>
</evidence>
<dbReference type="PANTHER" id="PTHR30347:SF1">
    <property type="entry name" value="MECHANOSENSITIVE CHANNEL MSCK"/>
    <property type="match status" value="1"/>
</dbReference>
<feature type="transmembrane region" description="Helical" evidence="7">
    <location>
        <begin position="559"/>
        <end position="579"/>
    </location>
</feature>
<evidence type="ECO:0000256" key="2">
    <source>
        <dbReference type="ARBA" id="ARBA00008017"/>
    </source>
</evidence>
<dbReference type="Gene3D" id="2.30.30.60">
    <property type="match status" value="1"/>
</dbReference>
<evidence type="ECO:0000313" key="10">
    <source>
        <dbReference type="EMBL" id="MFD2202029.1"/>
    </source>
</evidence>
<accession>A0ABW5B946</accession>
<keyword evidence="3" id="KW-1003">Cell membrane</keyword>
<keyword evidence="5 7" id="KW-1133">Transmembrane helix</keyword>
<dbReference type="EMBL" id="JBHUIV010000016">
    <property type="protein sequence ID" value="MFD2202029.1"/>
    <property type="molecule type" value="Genomic_DNA"/>
</dbReference>
<feature type="transmembrane region" description="Helical" evidence="7">
    <location>
        <begin position="234"/>
        <end position="253"/>
    </location>
</feature>
<dbReference type="Gene3D" id="1.10.287.1260">
    <property type="match status" value="1"/>
</dbReference>
<feature type="domain" description="Mechanosensitive ion channel MscS C-terminal" evidence="9">
    <location>
        <begin position="675"/>
        <end position="757"/>
    </location>
</feature>
<feature type="transmembrane region" description="Helical" evidence="7">
    <location>
        <begin position="274"/>
        <end position="294"/>
    </location>
</feature>
<dbReference type="InterPro" id="IPR049278">
    <property type="entry name" value="MS_channel_C"/>
</dbReference>
<feature type="transmembrane region" description="Helical" evidence="7">
    <location>
        <begin position="514"/>
        <end position="538"/>
    </location>
</feature>
<evidence type="ECO:0000256" key="3">
    <source>
        <dbReference type="ARBA" id="ARBA00022475"/>
    </source>
</evidence>
<evidence type="ECO:0000256" key="7">
    <source>
        <dbReference type="SAM" id="Phobius"/>
    </source>
</evidence>
<dbReference type="Pfam" id="PF21082">
    <property type="entry name" value="MS_channel_3rd"/>
    <property type="match status" value="1"/>
</dbReference>
<comment type="subcellular location">
    <subcellularLocation>
        <location evidence="1">Cell membrane</location>
        <topology evidence="1">Multi-pass membrane protein</topology>
    </subcellularLocation>
</comment>
<evidence type="ECO:0000313" key="11">
    <source>
        <dbReference type="Proteomes" id="UP001597414"/>
    </source>
</evidence>
<evidence type="ECO:0000259" key="9">
    <source>
        <dbReference type="Pfam" id="PF21082"/>
    </source>
</evidence>
<feature type="transmembrane region" description="Helical" evidence="7">
    <location>
        <begin position="467"/>
        <end position="484"/>
    </location>
</feature>
<dbReference type="InterPro" id="IPR052702">
    <property type="entry name" value="MscS-like_channel"/>
</dbReference>
<feature type="transmembrane region" description="Helical" evidence="7">
    <location>
        <begin position="300"/>
        <end position="318"/>
    </location>
</feature>
<feature type="transmembrane region" description="Helical" evidence="7">
    <location>
        <begin position="585"/>
        <end position="607"/>
    </location>
</feature>
<organism evidence="10 11">
    <name type="scientific">Shivajiella indica</name>
    <dbReference type="NCBI Taxonomy" id="872115"/>
    <lineage>
        <taxon>Bacteria</taxon>
        <taxon>Pseudomonadati</taxon>
        <taxon>Bacteroidota</taxon>
        <taxon>Cytophagia</taxon>
        <taxon>Cytophagales</taxon>
        <taxon>Cyclobacteriaceae</taxon>
        <taxon>Shivajiella</taxon>
    </lineage>
</organism>
<feature type="transmembrane region" description="Helical" evidence="7">
    <location>
        <begin position="392"/>
        <end position="411"/>
    </location>
</feature>
<feature type="transmembrane region" description="Helical" evidence="7">
    <location>
        <begin position="423"/>
        <end position="446"/>
    </location>
</feature>
<dbReference type="InterPro" id="IPR010920">
    <property type="entry name" value="LSM_dom_sf"/>
</dbReference>
<keyword evidence="4 7" id="KW-0812">Transmembrane</keyword>
<feature type="transmembrane region" description="Helical" evidence="7">
    <location>
        <begin position="330"/>
        <end position="349"/>
    </location>
</feature>
<dbReference type="InterPro" id="IPR011066">
    <property type="entry name" value="MscS_channel_C_sf"/>
</dbReference>
<dbReference type="SUPFAM" id="SSF82861">
    <property type="entry name" value="Mechanosensitive channel protein MscS (YggB), transmembrane region"/>
    <property type="match status" value="1"/>
</dbReference>
<comment type="similarity">
    <text evidence="2">Belongs to the MscS (TC 1.A.23) family.</text>
</comment>
<dbReference type="PROSITE" id="PS01246">
    <property type="entry name" value="UPF0003"/>
    <property type="match status" value="1"/>
</dbReference>
<reference evidence="11" key="1">
    <citation type="journal article" date="2019" name="Int. J. Syst. Evol. Microbiol.">
        <title>The Global Catalogue of Microorganisms (GCM) 10K type strain sequencing project: providing services to taxonomists for standard genome sequencing and annotation.</title>
        <authorList>
            <consortium name="The Broad Institute Genomics Platform"/>
            <consortium name="The Broad Institute Genome Sequencing Center for Infectious Disease"/>
            <person name="Wu L."/>
            <person name="Ma J."/>
        </authorList>
    </citation>
    <scope>NUCLEOTIDE SEQUENCE [LARGE SCALE GENOMIC DNA]</scope>
    <source>
        <strain evidence="11">KCTC 19812</strain>
    </source>
</reference>
<dbReference type="Proteomes" id="UP001597414">
    <property type="component" value="Unassembled WGS sequence"/>
</dbReference>
<dbReference type="InterPro" id="IPR023408">
    <property type="entry name" value="MscS_beta-dom_sf"/>
</dbReference>
<comment type="caution">
    <text evidence="10">The sequence shown here is derived from an EMBL/GenBank/DDBJ whole genome shotgun (WGS) entry which is preliminary data.</text>
</comment>
<keyword evidence="11" id="KW-1185">Reference proteome</keyword>
<feature type="transmembrane region" description="Helical" evidence="7">
    <location>
        <begin position="355"/>
        <end position="372"/>
    </location>
</feature>
<dbReference type="SUPFAM" id="SSF50182">
    <property type="entry name" value="Sm-like ribonucleoproteins"/>
    <property type="match status" value="1"/>
</dbReference>